<dbReference type="PROSITE" id="PS50294">
    <property type="entry name" value="WD_REPEATS_REGION"/>
    <property type="match status" value="1"/>
</dbReference>
<dbReference type="RefSeq" id="XP_046059241.1">
    <property type="nucleotide sequence ID" value="XM_046207122.1"/>
</dbReference>
<dbReference type="InterPro" id="IPR050459">
    <property type="entry name" value="WD_repeat_RBAP46/RBAP48/MSI1"/>
</dbReference>
<sequence length="87" mass="9608">GSDRRTIVWDLQEIGAEQTQDEIEDGSPEVLMIHAGHKTSINDIAVNPNINWLVASAEEDNIVQIWKCSSNIPRIGGEPEVDLSILD</sequence>
<evidence type="ECO:0000313" key="5">
    <source>
        <dbReference type="Proteomes" id="UP000769157"/>
    </source>
</evidence>
<protein>
    <submittedName>
        <fullName evidence="4">Uncharacterized protein</fullName>
    </submittedName>
</protein>
<evidence type="ECO:0000256" key="3">
    <source>
        <dbReference type="PROSITE-ProRule" id="PRU00221"/>
    </source>
</evidence>
<dbReference type="SUPFAM" id="SSF50978">
    <property type="entry name" value="WD40 repeat-like"/>
    <property type="match status" value="1"/>
</dbReference>
<gene>
    <name evidence="4" type="ORF">OGAPHI_005892</name>
</gene>
<dbReference type="InterPro" id="IPR015943">
    <property type="entry name" value="WD40/YVTN_repeat-like_dom_sf"/>
</dbReference>
<evidence type="ECO:0000256" key="2">
    <source>
        <dbReference type="ARBA" id="ARBA00022737"/>
    </source>
</evidence>
<comment type="caution">
    <text evidence="4">The sequence shown here is derived from an EMBL/GenBank/DDBJ whole genome shotgun (WGS) entry which is preliminary data.</text>
</comment>
<feature type="non-terminal residue" evidence="4">
    <location>
        <position position="1"/>
    </location>
</feature>
<proteinExistence type="predicted"/>
<reference evidence="4" key="2">
    <citation type="submission" date="2021-01" db="EMBL/GenBank/DDBJ databases">
        <authorList>
            <person name="Schikora-Tamarit M.A."/>
        </authorList>
    </citation>
    <scope>NUCLEOTIDE SEQUENCE</scope>
    <source>
        <strain evidence="4">CBS6075</strain>
    </source>
</reference>
<dbReference type="Proteomes" id="UP000769157">
    <property type="component" value="Unassembled WGS sequence"/>
</dbReference>
<name>A0A9P8NYY3_9ASCO</name>
<dbReference type="GeneID" id="70237856"/>
<dbReference type="InterPro" id="IPR036322">
    <property type="entry name" value="WD40_repeat_dom_sf"/>
</dbReference>
<dbReference type="SMART" id="SM00320">
    <property type="entry name" value="WD40"/>
    <property type="match status" value="1"/>
</dbReference>
<evidence type="ECO:0000256" key="1">
    <source>
        <dbReference type="ARBA" id="ARBA00022574"/>
    </source>
</evidence>
<accession>A0A9P8NYY3</accession>
<dbReference type="EMBL" id="JAEUBE010000382">
    <property type="protein sequence ID" value="KAH3662147.1"/>
    <property type="molecule type" value="Genomic_DNA"/>
</dbReference>
<feature type="repeat" description="WD" evidence="3">
    <location>
        <begin position="34"/>
        <end position="67"/>
    </location>
</feature>
<dbReference type="Pfam" id="PF00400">
    <property type="entry name" value="WD40"/>
    <property type="match status" value="1"/>
</dbReference>
<reference evidence="4" key="1">
    <citation type="journal article" date="2021" name="Open Biol.">
        <title>Shared evolutionary footprints suggest mitochondrial oxidative damage underlies multiple complex I losses in fungi.</title>
        <authorList>
            <person name="Schikora-Tamarit M.A."/>
            <person name="Marcet-Houben M."/>
            <person name="Nosek J."/>
            <person name="Gabaldon T."/>
        </authorList>
    </citation>
    <scope>NUCLEOTIDE SEQUENCE</scope>
    <source>
        <strain evidence="4">CBS6075</strain>
    </source>
</reference>
<dbReference type="OrthoDB" id="427795at2759"/>
<dbReference type="Gene3D" id="2.130.10.10">
    <property type="entry name" value="YVTN repeat-like/Quinoprotein amine dehydrogenase"/>
    <property type="match status" value="1"/>
</dbReference>
<dbReference type="AlphaFoldDB" id="A0A9P8NYY3"/>
<organism evidence="4 5">
    <name type="scientific">Ogataea philodendri</name>
    <dbReference type="NCBI Taxonomy" id="1378263"/>
    <lineage>
        <taxon>Eukaryota</taxon>
        <taxon>Fungi</taxon>
        <taxon>Dikarya</taxon>
        <taxon>Ascomycota</taxon>
        <taxon>Saccharomycotina</taxon>
        <taxon>Pichiomycetes</taxon>
        <taxon>Pichiales</taxon>
        <taxon>Pichiaceae</taxon>
        <taxon>Ogataea</taxon>
    </lineage>
</organism>
<dbReference type="PROSITE" id="PS50082">
    <property type="entry name" value="WD_REPEATS_2"/>
    <property type="match status" value="1"/>
</dbReference>
<dbReference type="InterPro" id="IPR001680">
    <property type="entry name" value="WD40_rpt"/>
</dbReference>
<keyword evidence="5" id="KW-1185">Reference proteome</keyword>
<keyword evidence="1 3" id="KW-0853">WD repeat</keyword>
<evidence type="ECO:0000313" key="4">
    <source>
        <dbReference type="EMBL" id="KAH3662147.1"/>
    </source>
</evidence>
<keyword evidence="2" id="KW-0677">Repeat</keyword>
<dbReference type="PANTHER" id="PTHR22850">
    <property type="entry name" value="WD40 REPEAT FAMILY"/>
    <property type="match status" value="1"/>
</dbReference>